<dbReference type="KEGG" id="kan:IMCC3317_29900"/>
<feature type="transmembrane region" description="Helical" evidence="1">
    <location>
        <begin position="56"/>
        <end position="76"/>
    </location>
</feature>
<feature type="transmembrane region" description="Helical" evidence="1">
    <location>
        <begin position="16"/>
        <end position="36"/>
    </location>
</feature>
<keyword evidence="3" id="KW-1185">Reference proteome</keyword>
<dbReference type="InterPro" id="IPR055151">
    <property type="entry name" value="GH113"/>
</dbReference>
<keyword evidence="1" id="KW-0812">Transmembrane</keyword>
<keyword evidence="1" id="KW-1133">Transmembrane helix</keyword>
<evidence type="ECO:0000313" key="3">
    <source>
        <dbReference type="Proteomes" id="UP000464657"/>
    </source>
</evidence>
<reference evidence="2 3" key="1">
    <citation type="journal article" date="2013" name="Int. J. Syst. Evol. Microbiol.">
        <title>Kordia antarctica sp. nov., isolated from Antarctic seawater.</title>
        <authorList>
            <person name="Baek K."/>
            <person name="Choi A."/>
            <person name="Kang I."/>
            <person name="Lee K."/>
            <person name="Cho J.C."/>
        </authorList>
    </citation>
    <scope>NUCLEOTIDE SEQUENCE [LARGE SCALE GENOMIC DNA]</scope>
    <source>
        <strain evidence="2 3">IMCC3317</strain>
    </source>
</reference>
<dbReference type="SUPFAM" id="SSF51445">
    <property type="entry name" value="(Trans)glycosidases"/>
    <property type="match status" value="1"/>
</dbReference>
<dbReference type="Pfam" id="PF22612">
    <property type="entry name" value="GH113"/>
    <property type="match status" value="1"/>
</dbReference>
<gene>
    <name evidence="2" type="ORF">IMCC3317_29900</name>
</gene>
<evidence type="ECO:0000256" key="1">
    <source>
        <dbReference type="SAM" id="Phobius"/>
    </source>
</evidence>
<dbReference type="AlphaFoldDB" id="A0A7L4ZM64"/>
<name>A0A7L4ZM64_9FLAO</name>
<keyword evidence="1" id="KW-0472">Membrane</keyword>
<dbReference type="Proteomes" id="UP000464657">
    <property type="component" value="Chromosome"/>
</dbReference>
<dbReference type="EMBL" id="CP019288">
    <property type="protein sequence ID" value="QHI37610.1"/>
    <property type="molecule type" value="Genomic_DNA"/>
</dbReference>
<organism evidence="2 3">
    <name type="scientific">Kordia antarctica</name>
    <dbReference type="NCBI Taxonomy" id="1218801"/>
    <lineage>
        <taxon>Bacteria</taxon>
        <taxon>Pseudomonadati</taxon>
        <taxon>Bacteroidota</taxon>
        <taxon>Flavobacteriia</taxon>
        <taxon>Flavobacteriales</taxon>
        <taxon>Flavobacteriaceae</taxon>
        <taxon>Kordia</taxon>
    </lineage>
</organism>
<evidence type="ECO:0000313" key="2">
    <source>
        <dbReference type="EMBL" id="QHI37610.1"/>
    </source>
</evidence>
<proteinExistence type="predicted"/>
<protein>
    <submittedName>
        <fullName evidence="2">Uncharacterized protein</fullName>
    </submittedName>
</protein>
<feature type="transmembrane region" description="Helical" evidence="1">
    <location>
        <begin position="88"/>
        <end position="107"/>
    </location>
</feature>
<accession>A0A7L4ZM64</accession>
<sequence length="319" mass="37964">MIPKIKIKTAVLKRFLWFYCLTIFSLLIFIFLLILHKNNYVVTNTVGFFGDIVDNILTSPLFYGIALIPYLLFLLIKSIIRNYQQHKIKGVLKGIFFKIVIPVLVIFTGNKALQNYRLSEVLHYTWATDIENNLAKVNNYYSIDNKQRGIHVFNITRNLEDIEQLKTNNFEWITITPFIDQEHYKKPTLRLISDDNYIKRLKRYKAIKAACDTFGMKIMLKPHIWLSKMEDGKWRSDIEMETENDWNLWFENYSQIMLKYAEIAQELQLEQFCIGTELETTVYKKPEKWNVLIQQIKSIYKGKLTYAANWYNEYEAVPF</sequence>
<dbReference type="InterPro" id="IPR017853">
    <property type="entry name" value="GH"/>
</dbReference>
<dbReference type="Gene3D" id="3.20.20.80">
    <property type="entry name" value="Glycosidases"/>
    <property type="match status" value="1"/>
</dbReference>